<proteinExistence type="predicted"/>
<dbReference type="RefSeq" id="WP_190923288.1">
    <property type="nucleotide sequence ID" value="NZ_JACXAC010000002.1"/>
</dbReference>
<evidence type="ECO:0000313" key="2">
    <source>
        <dbReference type="Proteomes" id="UP000606003"/>
    </source>
</evidence>
<protein>
    <recommendedName>
        <fullName evidence="3">Galactose-1-phosphate uridylyltransferase</fullName>
    </recommendedName>
</protein>
<organism evidence="1 2">
    <name type="scientific">Hymenobacter armeniacus</name>
    <dbReference type="NCBI Taxonomy" id="2771358"/>
    <lineage>
        <taxon>Bacteria</taxon>
        <taxon>Pseudomonadati</taxon>
        <taxon>Bacteroidota</taxon>
        <taxon>Cytophagia</taxon>
        <taxon>Cytophagales</taxon>
        <taxon>Hymenobacteraceae</taxon>
        <taxon>Hymenobacter</taxon>
    </lineage>
</organism>
<sequence length="68" mass="7511">MRIPPFYSPLRGIALTDVWHDNDECPVARSIAPADRVPGTGQPRPRCPYCALLDRPVTAFSPAHRAGR</sequence>
<reference evidence="1 2" key="1">
    <citation type="submission" date="2020-09" db="EMBL/GenBank/DDBJ databases">
        <authorList>
            <person name="Kim M.K."/>
        </authorList>
    </citation>
    <scope>NUCLEOTIDE SEQUENCE [LARGE SCALE GENOMIC DNA]</scope>
    <source>
        <strain evidence="1 2">BT189</strain>
    </source>
</reference>
<name>A0ABR8JQC3_9BACT</name>
<dbReference type="Proteomes" id="UP000606003">
    <property type="component" value="Unassembled WGS sequence"/>
</dbReference>
<dbReference type="EMBL" id="JACXAC010000002">
    <property type="protein sequence ID" value="MBD2722033.1"/>
    <property type="molecule type" value="Genomic_DNA"/>
</dbReference>
<gene>
    <name evidence="1" type="ORF">IC234_07825</name>
</gene>
<comment type="caution">
    <text evidence="1">The sequence shown here is derived from an EMBL/GenBank/DDBJ whole genome shotgun (WGS) entry which is preliminary data.</text>
</comment>
<evidence type="ECO:0008006" key="3">
    <source>
        <dbReference type="Google" id="ProtNLM"/>
    </source>
</evidence>
<accession>A0ABR8JQC3</accession>
<evidence type="ECO:0000313" key="1">
    <source>
        <dbReference type="EMBL" id="MBD2722033.1"/>
    </source>
</evidence>
<keyword evidence="2" id="KW-1185">Reference proteome</keyword>